<dbReference type="EMBL" id="UOFB01000164">
    <property type="protein sequence ID" value="VAW46886.1"/>
    <property type="molecule type" value="Genomic_DNA"/>
</dbReference>
<keyword evidence="8" id="KW-0862">Zinc</keyword>
<organism evidence="11">
    <name type="scientific">hydrothermal vent metagenome</name>
    <dbReference type="NCBI Taxonomy" id="652676"/>
    <lineage>
        <taxon>unclassified sequences</taxon>
        <taxon>metagenomes</taxon>
        <taxon>ecological metagenomes</taxon>
    </lineage>
</organism>
<evidence type="ECO:0000256" key="4">
    <source>
        <dbReference type="ARBA" id="ARBA00006759"/>
    </source>
</evidence>
<evidence type="ECO:0000259" key="10">
    <source>
        <dbReference type="SMART" id="SM00849"/>
    </source>
</evidence>
<dbReference type="GO" id="GO:0046872">
    <property type="term" value="F:metal ion binding"/>
    <property type="evidence" value="ECO:0007669"/>
    <property type="project" value="UniProtKB-KW"/>
</dbReference>
<dbReference type="Pfam" id="PF00753">
    <property type="entry name" value="Lactamase_B"/>
    <property type="match status" value="1"/>
</dbReference>
<dbReference type="InterPro" id="IPR032282">
    <property type="entry name" value="HAGH_C"/>
</dbReference>
<evidence type="ECO:0000256" key="8">
    <source>
        <dbReference type="ARBA" id="ARBA00022833"/>
    </source>
</evidence>
<dbReference type="Pfam" id="PF16123">
    <property type="entry name" value="HAGH_C"/>
    <property type="match status" value="1"/>
</dbReference>
<dbReference type="AlphaFoldDB" id="A0A3B0WRI3"/>
<comment type="pathway">
    <text evidence="3">Secondary metabolite metabolism; methylglyoxal degradation; (R)-lactate from methylglyoxal: step 2/2.</text>
</comment>
<accession>A0A3B0WRI3</accession>
<dbReference type="GO" id="GO:0019243">
    <property type="term" value="P:methylglyoxal catabolic process to D-lactate via S-lactoyl-glutathione"/>
    <property type="evidence" value="ECO:0007669"/>
    <property type="project" value="InterPro"/>
</dbReference>
<gene>
    <name evidence="11" type="ORF">MNBD_GAMMA04-624</name>
</gene>
<dbReference type="PIRSF" id="PIRSF005457">
    <property type="entry name" value="Glx"/>
    <property type="match status" value="1"/>
</dbReference>
<dbReference type="Gene3D" id="3.60.15.10">
    <property type="entry name" value="Ribonuclease Z/Hydroxyacylglutathione hydrolase-like"/>
    <property type="match status" value="1"/>
</dbReference>
<dbReference type="CDD" id="cd07723">
    <property type="entry name" value="hydroxyacylglutathione_hydrolase_MBL-fold"/>
    <property type="match status" value="1"/>
</dbReference>
<dbReference type="NCBIfam" id="TIGR03413">
    <property type="entry name" value="GSH_gloB"/>
    <property type="match status" value="1"/>
</dbReference>
<comment type="similarity">
    <text evidence="4">Belongs to the metallo-beta-lactamase superfamily. Glyoxalase II family.</text>
</comment>
<proteinExistence type="inferred from homology"/>
<dbReference type="GO" id="GO:0004416">
    <property type="term" value="F:hydroxyacylglutathione hydrolase activity"/>
    <property type="evidence" value="ECO:0007669"/>
    <property type="project" value="UniProtKB-EC"/>
</dbReference>
<evidence type="ECO:0000256" key="1">
    <source>
        <dbReference type="ARBA" id="ARBA00001623"/>
    </source>
</evidence>
<protein>
    <recommendedName>
        <fullName evidence="5">hydroxyacylglutathione hydrolase</fullName>
        <ecNumber evidence="5">3.1.2.6</ecNumber>
    </recommendedName>
    <alternativeName>
        <fullName evidence="9">Glyoxalase II</fullName>
    </alternativeName>
</protein>
<keyword evidence="6" id="KW-0479">Metal-binding</keyword>
<evidence type="ECO:0000256" key="7">
    <source>
        <dbReference type="ARBA" id="ARBA00022801"/>
    </source>
</evidence>
<reference evidence="11" key="1">
    <citation type="submission" date="2018-06" db="EMBL/GenBank/DDBJ databases">
        <authorList>
            <person name="Zhirakovskaya E."/>
        </authorList>
    </citation>
    <scope>NUCLEOTIDE SEQUENCE</scope>
</reference>
<keyword evidence="7 11" id="KW-0378">Hydrolase</keyword>
<evidence type="ECO:0000256" key="5">
    <source>
        <dbReference type="ARBA" id="ARBA00011917"/>
    </source>
</evidence>
<dbReference type="PANTHER" id="PTHR43705">
    <property type="entry name" value="HYDROXYACYLGLUTATHIONE HYDROLASE"/>
    <property type="match status" value="1"/>
</dbReference>
<sequence>MKIIGIPALVGSYDNYIWVLYQDTKAWVIDPGESQQVIDFLTQHRLALQGILVTHHHFDHTDGIAALKQHYQNATVFGPQKTNNDWIQIRLKEGDTVPLFSHFILTVLDTPGHTPDHISYYHEQALFCADTLFTAGCGRLLGGTAEEYSQSLLKLRALPDRTPFYCAHEYTEDNLNFAIQVEPNNLILQQRLADFSTQYPAPLCHAQGQLKTEKETNPFLRFDDPEIKQQLLQRGAEDTPASLFKTLRDWKDQYDQQR</sequence>
<dbReference type="EC" id="3.1.2.6" evidence="5"/>
<dbReference type="SUPFAM" id="SSF56281">
    <property type="entry name" value="Metallo-hydrolase/oxidoreductase"/>
    <property type="match status" value="1"/>
</dbReference>
<dbReference type="PANTHER" id="PTHR43705:SF1">
    <property type="entry name" value="HYDROXYACYLGLUTATHIONE HYDROLASE GLOB"/>
    <property type="match status" value="1"/>
</dbReference>
<evidence type="ECO:0000256" key="3">
    <source>
        <dbReference type="ARBA" id="ARBA00004963"/>
    </source>
</evidence>
<evidence type="ECO:0000256" key="6">
    <source>
        <dbReference type="ARBA" id="ARBA00022723"/>
    </source>
</evidence>
<comment type="catalytic activity">
    <reaction evidence="1">
        <text>an S-(2-hydroxyacyl)glutathione + H2O = a 2-hydroxy carboxylate + glutathione + H(+)</text>
        <dbReference type="Rhea" id="RHEA:21864"/>
        <dbReference type="ChEBI" id="CHEBI:15377"/>
        <dbReference type="ChEBI" id="CHEBI:15378"/>
        <dbReference type="ChEBI" id="CHEBI:57925"/>
        <dbReference type="ChEBI" id="CHEBI:58896"/>
        <dbReference type="ChEBI" id="CHEBI:71261"/>
        <dbReference type="EC" id="3.1.2.6"/>
    </reaction>
</comment>
<evidence type="ECO:0000313" key="11">
    <source>
        <dbReference type="EMBL" id="VAW46886.1"/>
    </source>
</evidence>
<dbReference type="InterPro" id="IPR036866">
    <property type="entry name" value="RibonucZ/Hydroxyglut_hydro"/>
</dbReference>
<dbReference type="HAMAP" id="MF_01374">
    <property type="entry name" value="Glyoxalase_2"/>
    <property type="match status" value="1"/>
</dbReference>
<dbReference type="InterPro" id="IPR035680">
    <property type="entry name" value="Clx_II_MBL"/>
</dbReference>
<dbReference type="InterPro" id="IPR017782">
    <property type="entry name" value="Hydroxyacylglutathione_Hdrlase"/>
</dbReference>
<dbReference type="InterPro" id="IPR050110">
    <property type="entry name" value="Glyoxalase_II_hydrolase"/>
</dbReference>
<evidence type="ECO:0000256" key="2">
    <source>
        <dbReference type="ARBA" id="ARBA00001947"/>
    </source>
</evidence>
<comment type="cofactor">
    <cofactor evidence="2">
        <name>Zn(2+)</name>
        <dbReference type="ChEBI" id="CHEBI:29105"/>
    </cofactor>
</comment>
<feature type="domain" description="Metallo-beta-lactamase" evidence="10">
    <location>
        <begin position="14"/>
        <end position="168"/>
    </location>
</feature>
<dbReference type="SMART" id="SM00849">
    <property type="entry name" value="Lactamase_B"/>
    <property type="match status" value="1"/>
</dbReference>
<name>A0A3B0WRI3_9ZZZZ</name>
<evidence type="ECO:0000256" key="9">
    <source>
        <dbReference type="ARBA" id="ARBA00031044"/>
    </source>
</evidence>
<dbReference type="InterPro" id="IPR001279">
    <property type="entry name" value="Metallo-B-lactamas"/>
</dbReference>